<dbReference type="SMART" id="SM00020">
    <property type="entry name" value="Tryp_SPc"/>
    <property type="match status" value="1"/>
</dbReference>
<keyword evidence="6" id="KW-1185">Reference proteome</keyword>
<name>A0A7K0C2D3_9ACTN</name>
<dbReference type="PRINTS" id="PR00722">
    <property type="entry name" value="CHYMOTRYPSIN"/>
</dbReference>
<dbReference type="PROSITE" id="PS00134">
    <property type="entry name" value="TRYPSIN_HIS"/>
    <property type="match status" value="1"/>
</dbReference>
<dbReference type="InterPro" id="IPR001254">
    <property type="entry name" value="Trypsin_dom"/>
</dbReference>
<dbReference type="AlphaFoldDB" id="A0A7K0C2D3"/>
<dbReference type="EC" id="3.4.21.4" evidence="5"/>
<evidence type="ECO:0000256" key="3">
    <source>
        <dbReference type="SAM" id="SignalP"/>
    </source>
</evidence>
<gene>
    <name evidence="5" type="ORF">ACRB68_57390</name>
</gene>
<dbReference type="InterPro" id="IPR043504">
    <property type="entry name" value="Peptidase_S1_PA_chymotrypsin"/>
</dbReference>
<protein>
    <submittedName>
        <fullName evidence="5">Trypsin</fullName>
        <ecNumber evidence="5">3.4.21.4</ecNumber>
    </submittedName>
</protein>
<dbReference type="InterPro" id="IPR009003">
    <property type="entry name" value="Peptidase_S1_PA"/>
</dbReference>
<dbReference type="RefSeq" id="WP_153538028.1">
    <property type="nucleotide sequence ID" value="NZ_WEGH01000004.1"/>
</dbReference>
<dbReference type="OrthoDB" id="3657335at2"/>
<dbReference type="SUPFAM" id="SSF50494">
    <property type="entry name" value="Trypsin-like serine proteases"/>
    <property type="match status" value="1"/>
</dbReference>
<proteinExistence type="inferred from homology"/>
<evidence type="ECO:0000259" key="4">
    <source>
        <dbReference type="PROSITE" id="PS50240"/>
    </source>
</evidence>
<feature type="domain" description="Peptidase S1" evidence="4">
    <location>
        <begin position="29"/>
        <end position="250"/>
    </location>
</feature>
<organism evidence="5 6">
    <name type="scientific">Actinomadura macrotermitis</name>
    <dbReference type="NCBI Taxonomy" id="2585200"/>
    <lineage>
        <taxon>Bacteria</taxon>
        <taxon>Bacillati</taxon>
        <taxon>Actinomycetota</taxon>
        <taxon>Actinomycetes</taxon>
        <taxon>Streptosporangiales</taxon>
        <taxon>Thermomonosporaceae</taxon>
        <taxon>Actinomadura</taxon>
    </lineage>
</organism>
<evidence type="ECO:0000256" key="2">
    <source>
        <dbReference type="ARBA" id="ARBA00023157"/>
    </source>
</evidence>
<evidence type="ECO:0000313" key="5">
    <source>
        <dbReference type="EMBL" id="MQY07637.1"/>
    </source>
</evidence>
<dbReference type="Gene3D" id="2.40.10.10">
    <property type="entry name" value="Trypsin-like serine proteases"/>
    <property type="match status" value="2"/>
</dbReference>
<comment type="similarity">
    <text evidence="1">Belongs to the peptidase S1 family.</text>
</comment>
<dbReference type="GO" id="GO:0004252">
    <property type="term" value="F:serine-type endopeptidase activity"/>
    <property type="evidence" value="ECO:0007669"/>
    <property type="project" value="UniProtKB-EC"/>
</dbReference>
<dbReference type="PANTHER" id="PTHR24276">
    <property type="entry name" value="POLYSERASE-RELATED"/>
    <property type="match status" value="1"/>
</dbReference>
<reference evidence="5 6" key="1">
    <citation type="submission" date="2019-10" db="EMBL/GenBank/DDBJ databases">
        <title>Actinomadura rubteroloni sp. nov. and Actinomadura macrotermitis sp. nov., isolated from the gut of fungus growing-termite Macrotermes natalensis.</title>
        <authorList>
            <person name="Benndorf R."/>
            <person name="Martin K."/>
            <person name="Kuefner M."/>
            <person name="De Beer W."/>
            <person name="Kaster A.-K."/>
            <person name="Vollmers J."/>
            <person name="Poulsen M."/>
            <person name="Beemelmanns C."/>
        </authorList>
    </citation>
    <scope>NUCLEOTIDE SEQUENCE [LARGE SCALE GENOMIC DNA]</scope>
    <source>
        <strain evidence="5 6">RB68</strain>
    </source>
</reference>
<dbReference type="EMBL" id="WEGH01000004">
    <property type="protein sequence ID" value="MQY07637.1"/>
    <property type="molecule type" value="Genomic_DNA"/>
</dbReference>
<sequence length="250" mass="25731">MSFSPLGRAAAAASLAAACVLVPAPARAVVGGAPVSAARYPWLGAVGSPLFFLRPAGQFCGGVLIAPDKVLTAGHCVAMLRGLPGALTVTFGRSDLRDRTGEQVSVRSIRLHPHYRETEFKGETVLHHDLAVLTLTRRLGRSVARLGAPGRATRGQVAGWGTTSEDDLLNTRLRAAAVPLPGDRACKRAYGGSYDAGDMVCAGSPKADTCQFDSGGPLLAGGKVVGLTSWALGCARPGYPGVYAAVADLP</sequence>
<keyword evidence="2" id="KW-1015">Disulfide bond</keyword>
<evidence type="ECO:0000313" key="6">
    <source>
        <dbReference type="Proteomes" id="UP000487268"/>
    </source>
</evidence>
<dbReference type="InterPro" id="IPR018114">
    <property type="entry name" value="TRYPSIN_HIS"/>
</dbReference>
<dbReference type="PROSITE" id="PS50240">
    <property type="entry name" value="TRYPSIN_DOM"/>
    <property type="match status" value="1"/>
</dbReference>
<keyword evidence="3" id="KW-0732">Signal</keyword>
<feature type="chain" id="PRO_5029866125" evidence="3">
    <location>
        <begin position="29"/>
        <end position="250"/>
    </location>
</feature>
<keyword evidence="5" id="KW-0378">Hydrolase</keyword>
<comment type="caution">
    <text evidence="5">The sequence shown here is derived from an EMBL/GenBank/DDBJ whole genome shotgun (WGS) entry which is preliminary data.</text>
</comment>
<dbReference type="Pfam" id="PF00089">
    <property type="entry name" value="Trypsin"/>
    <property type="match status" value="1"/>
</dbReference>
<dbReference type="Proteomes" id="UP000487268">
    <property type="component" value="Unassembled WGS sequence"/>
</dbReference>
<dbReference type="CDD" id="cd00190">
    <property type="entry name" value="Tryp_SPc"/>
    <property type="match status" value="1"/>
</dbReference>
<accession>A0A7K0C2D3</accession>
<dbReference type="PANTHER" id="PTHR24276:SF98">
    <property type="entry name" value="FI18310P1-RELATED"/>
    <property type="match status" value="1"/>
</dbReference>
<feature type="signal peptide" evidence="3">
    <location>
        <begin position="1"/>
        <end position="28"/>
    </location>
</feature>
<dbReference type="InterPro" id="IPR001314">
    <property type="entry name" value="Peptidase_S1A"/>
</dbReference>
<dbReference type="InterPro" id="IPR050430">
    <property type="entry name" value="Peptidase_S1"/>
</dbReference>
<dbReference type="GO" id="GO:0006508">
    <property type="term" value="P:proteolysis"/>
    <property type="evidence" value="ECO:0007669"/>
    <property type="project" value="InterPro"/>
</dbReference>
<evidence type="ECO:0000256" key="1">
    <source>
        <dbReference type="ARBA" id="ARBA00007664"/>
    </source>
</evidence>